<dbReference type="PANTHER" id="PTHR47197">
    <property type="entry name" value="PROTEIN NIRF"/>
    <property type="match status" value="1"/>
</dbReference>
<dbReference type="InterPro" id="IPR011964">
    <property type="entry name" value="YVTN_b-propeller_repeat"/>
</dbReference>
<dbReference type="PANTHER" id="PTHR47197:SF3">
    <property type="entry name" value="DIHYDRO-HEME D1 DEHYDROGENASE"/>
    <property type="match status" value="1"/>
</dbReference>
<accession>A0A7W7PYX2</accession>
<keyword evidence="2" id="KW-1185">Reference proteome</keyword>
<protein>
    <submittedName>
        <fullName evidence="1">YVTN family beta-propeller protein</fullName>
    </submittedName>
</protein>
<dbReference type="Gene3D" id="2.130.10.10">
    <property type="entry name" value="YVTN repeat-like/Quinoprotein amine dehydrogenase"/>
    <property type="match status" value="2"/>
</dbReference>
<dbReference type="InterPro" id="IPR015943">
    <property type="entry name" value="WD40/YVTN_repeat-like_dom_sf"/>
</dbReference>
<sequence>MIDTSTNAVEATADVGFRPESVATDPQFGVFVANGGDSTVSVIDRFNVVIATVNLAGFPGPLLNSSRVAVDHLMGRAYVTNRSSDRVSILHLGGELPPFAFDFFNVPGPLGVAVDPMSHRIYVTQPDFDRVSVVDPETRQVIGTIMVGKQPTSITIDGQRRRAYVVNFGGQTVSAIDMTNGGIANTDVGVGPNGITIDALGDVYITNVDGLVKMIDFVSSSVTDRIPVGSQPTGLAFEPHSNRLYVANSGDGTVSAIDLAAH</sequence>
<evidence type="ECO:0000313" key="1">
    <source>
        <dbReference type="EMBL" id="MBB4903758.1"/>
    </source>
</evidence>
<dbReference type="EMBL" id="JACHJI010000053">
    <property type="protein sequence ID" value="MBB4903758.1"/>
    <property type="molecule type" value="Genomic_DNA"/>
</dbReference>
<dbReference type="AlphaFoldDB" id="A0A7W7PYX2"/>
<gene>
    <name evidence="1" type="ORF">FHS37_007855</name>
</gene>
<dbReference type="SUPFAM" id="SSF50974">
    <property type="entry name" value="Nitrous oxide reductase, N-terminal domain"/>
    <property type="match status" value="1"/>
</dbReference>
<dbReference type="InterPro" id="IPR051200">
    <property type="entry name" value="Host-pathogen_enzymatic-act"/>
</dbReference>
<dbReference type="Proteomes" id="UP000579523">
    <property type="component" value="Unassembled WGS sequence"/>
</dbReference>
<comment type="caution">
    <text evidence="1">The sequence shown here is derived from an EMBL/GenBank/DDBJ whole genome shotgun (WGS) entry which is preliminary data.</text>
</comment>
<evidence type="ECO:0000313" key="2">
    <source>
        <dbReference type="Proteomes" id="UP000579523"/>
    </source>
</evidence>
<dbReference type="InterPro" id="IPR011045">
    <property type="entry name" value="N2O_reductase_N"/>
</dbReference>
<name>A0A7W7PYX2_9ACTN</name>
<reference evidence="1 2" key="1">
    <citation type="submission" date="2020-08" db="EMBL/GenBank/DDBJ databases">
        <title>Genomic Encyclopedia of Type Strains, Phase III (KMG-III): the genomes of soil and plant-associated and newly described type strains.</title>
        <authorList>
            <person name="Whitman W."/>
        </authorList>
    </citation>
    <scope>NUCLEOTIDE SEQUENCE [LARGE SCALE GENOMIC DNA]</scope>
    <source>
        <strain evidence="1 2">CECT 3273</strain>
    </source>
</reference>
<dbReference type="NCBIfam" id="TIGR02276">
    <property type="entry name" value="beta_rpt_yvtn"/>
    <property type="match status" value="1"/>
</dbReference>
<proteinExistence type="predicted"/>
<organism evidence="1 2">
    <name type="scientific">Streptomyces griseomycini</name>
    <dbReference type="NCBI Taxonomy" id="66895"/>
    <lineage>
        <taxon>Bacteria</taxon>
        <taxon>Bacillati</taxon>
        <taxon>Actinomycetota</taxon>
        <taxon>Actinomycetes</taxon>
        <taxon>Kitasatosporales</taxon>
        <taxon>Streptomycetaceae</taxon>
        <taxon>Streptomyces</taxon>
    </lineage>
</organism>